<reference evidence="3 4" key="1">
    <citation type="journal article" date="2015" name="Genome Biol. Evol.">
        <title>Comparative Genomics of a Bacterivorous Green Alga Reveals Evolutionary Causalities and Consequences of Phago-Mixotrophic Mode of Nutrition.</title>
        <authorList>
            <person name="Burns J.A."/>
            <person name="Paasch A."/>
            <person name="Narechania A."/>
            <person name="Kim E."/>
        </authorList>
    </citation>
    <scope>NUCLEOTIDE SEQUENCE [LARGE SCALE GENOMIC DNA]</scope>
    <source>
        <strain evidence="3 4">PLY_AMNH</strain>
    </source>
</reference>
<dbReference type="InterPro" id="IPR046341">
    <property type="entry name" value="SET_dom_sf"/>
</dbReference>
<dbReference type="AlphaFoldDB" id="A0AAE0GDG0"/>
<name>A0AAE0GDG0_9CHLO</name>
<evidence type="ECO:0000256" key="1">
    <source>
        <dbReference type="SAM" id="MobiDB-lite"/>
    </source>
</evidence>
<protein>
    <recommendedName>
        <fullName evidence="2">SET domain-containing protein</fullName>
    </recommendedName>
</protein>
<dbReference type="InterPro" id="IPR001214">
    <property type="entry name" value="SET_dom"/>
</dbReference>
<dbReference type="Gene3D" id="3.90.1410.10">
    <property type="entry name" value="set domain protein methyltransferase, domain 1"/>
    <property type="match status" value="1"/>
</dbReference>
<evidence type="ECO:0000313" key="3">
    <source>
        <dbReference type="EMBL" id="KAK3275910.1"/>
    </source>
</evidence>
<dbReference type="Pfam" id="PF00856">
    <property type="entry name" value="SET"/>
    <property type="match status" value="1"/>
</dbReference>
<dbReference type="Proteomes" id="UP001190700">
    <property type="component" value="Unassembled WGS sequence"/>
</dbReference>
<dbReference type="SUPFAM" id="SSF82199">
    <property type="entry name" value="SET domain"/>
    <property type="match status" value="1"/>
</dbReference>
<dbReference type="PROSITE" id="PS50280">
    <property type="entry name" value="SET"/>
    <property type="match status" value="1"/>
</dbReference>
<evidence type="ECO:0000313" key="4">
    <source>
        <dbReference type="Proteomes" id="UP001190700"/>
    </source>
</evidence>
<dbReference type="InterPro" id="IPR050600">
    <property type="entry name" value="SETD3_SETD6_MTase"/>
</dbReference>
<dbReference type="EMBL" id="LGRX02006934">
    <property type="protein sequence ID" value="KAK3275910.1"/>
    <property type="molecule type" value="Genomic_DNA"/>
</dbReference>
<comment type="caution">
    <text evidence="3">The sequence shown here is derived from an EMBL/GenBank/DDBJ whole genome shotgun (WGS) entry which is preliminary data.</text>
</comment>
<proteinExistence type="predicted"/>
<feature type="domain" description="SET" evidence="2">
    <location>
        <begin position="157"/>
        <end position="373"/>
    </location>
</feature>
<feature type="region of interest" description="Disordered" evidence="1">
    <location>
        <begin position="89"/>
        <end position="113"/>
    </location>
</feature>
<sequence length="515" mass="54829">MSSSRQLRKVELREQARSDLDCSRILCSCVCPFEAGSFDVRENRKDELKMSALTLNQLPSMYVVNGHSTPMLSAARYRSSKTRNPAAVVRGPRGGNFVQRPASSHRASEVSPLARQLPVRRSRPRLASAEANIETETDEARFEEFFEFLRANGADTTGVKVVPDDNGGHGLVAARKANEGDVLVILPPHLQLSYRGEGALARLVAQVPPKAWLPGEQGKQATCLAMALLAHRAQDNVLALAPYLRTLPASFPGSPVFFAAAEFDALQMPLASVAKQRCAALHHLASGPLAGPQPAFSGCSVDLNAVGWALACVSSRAFRVHGAGLAPSLLPVMDLANHALEPNVRVSAEPDGTVTMRATAPLETGEAVLNNYGALSNDFLLLDYGFVIDDNPFDRVELRFDLAFVAEAAARAGGPSVDLPLPAWKAEALAGLLALQGNGGTLEVLLGGEELASPSLLAATRIVHASTIKQARSLLIHLIIPVLSRSVAVGWSGQVKERASRVEQAGQGASKDQAF</sequence>
<keyword evidence="4" id="KW-1185">Reference proteome</keyword>
<dbReference type="PANTHER" id="PTHR13271">
    <property type="entry name" value="UNCHARACTERIZED PUTATIVE METHYLTRANSFERASE"/>
    <property type="match status" value="1"/>
</dbReference>
<organism evidence="3 4">
    <name type="scientific">Cymbomonas tetramitiformis</name>
    <dbReference type="NCBI Taxonomy" id="36881"/>
    <lineage>
        <taxon>Eukaryota</taxon>
        <taxon>Viridiplantae</taxon>
        <taxon>Chlorophyta</taxon>
        <taxon>Pyramimonadophyceae</taxon>
        <taxon>Pyramimonadales</taxon>
        <taxon>Pyramimonadaceae</taxon>
        <taxon>Cymbomonas</taxon>
    </lineage>
</organism>
<dbReference type="GO" id="GO:0016279">
    <property type="term" value="F:protein-lysine N-methyltransferase activity"/>
    <property type="evidence" value="ECO:0007669"/>
    <property type="project" value="TreeGrafter"/>
</dbReference>
<accession>A0AAE0GDG0</accession>
<dbReference type="PANTHER" id="PTHR13271:SF116">
    <property type="entry name" value="F21J9.27"/>
    <property type="match status" value="1"/>
</dbReference>
<dbReference type="CDD" id="cd10527">
    <property type="entry name" value="SET_LSMT"/>
    <property type="match status" value="1"/>
</dbReference>
<evidence type="ECO:0000259" key="2">
    <source>
        <dbReference type="PROSITE" id="PS50280"/>
    </source>
</evidence>
<gene>
    <name evidence="3" type="ORF">CYMTET_15991</name>
</gene>